<keyword evidence="3" id="KW-1185">Reference proteome</keyword>
<name>A0AAN9G316_9CAEN</name>
<evidence type="ECO:0000313" key="3">
    <source>
        <dbReference type="Proteomes" id="UP001374579"/>
    </source>
</evidence>
<protein>
    <submittedName>
        <fullName evidence="2">Uncharacterized protein</fullName>
    </submittedName>
</protein>
<organism evidence="2 3">
    <name type="scientific">Littorina saxatilis</name>
    <dbReference type="NCBI Taxonomy" id="31220"/>
    <lineage>
        <taxon>Eukaryota</taxon>
        <taxon>Metazoa</taxon>
        <taxon>Spiralia</taxon>
        <taxon>Lophotrochozoa</taxon>
        <taxon>Mollusca</taxon>
        <taxon>Gastropoda</taxon>
        <taxon>Caenogastropoda</taxon>
        <taxon>Littorinimorpha</taxon>
        <taxon>Littorinoidea</taxon>
        <taxon>Littorinidae</taxon>
        <taxon>Littorina</taxon>
    </lineage>
</organism>
<comment type="caution">
    <text evidence="2">The sequence shown here is derived from an EMBL/GenBank/DDBJ whole genome shotgun (WGS) entry which is preliminary data.</text>
</comment>
<dbReference type="Proteomes" id="UP001374579">
    <property type="component" value="Unassembled WGS sequence"/>
</dbReference>
<dbReference type="EMBL" id="JBAMIC010000019">
    <property type="protein sequence ID" value="KAK7093496.1"/>
    <property type="molecule type" value="Genomic_DNA"/>
</dbReference>
<feature type="signal peptide" evidence="1">
    <location>
        <begin position="1"/>
        <end position="21"/>
    </location>
</feature>
<proteinExistence type="predicted"/>
<accession>A0AAN9G316</accession>
<evidence type="ECO:0000313" key="2">
    <source>
        <dbReference type="EMBL" id="KAK7093496.1"/>
    </source>
</evidence>
<sequence length="360" mass="40849">MERTYVLVLLSLASLVAMVTSQQQGQSQCQLRFVQSATACMQNASLNIQNVQYVASNGTSGSPPSENLNTYRARVCQVKPQLDICGQSVTQRLMNSSLCTNQIEKQSILSSFQTTFGGLDSNCAQPCRYSLMDELRQCYSFANLRPTMISDIALVKNAIIGENYDQVYNFCRNRNSLVQCMQQKVLQCPHSARVLAQYDLDLRSFERGIDLLCDNIGLYLAGIHCFKNPIPEVRICYQNLDRRMQNLRMVAPQPTADQISLSQFCSIRLEQIDCEMGAWARHQYQTCERVVTGMRNELSCKLLPDRCRAAYPQLVNNMCNPLNYFAEDRWRYNGAERKDCSILGLFAAVAFSVLMRMSEN</sequence>
<gene>
    <name evidence="2" type="ORF">V1264_007237</name>
</gene>
<dbReference type="AlphaFoldDB" id="A0AAN9G316"/>
<feature type="chain" id="PRO_5042831876" evidence="1">
    <location>
        <begin position="22"/>
        <end position="360"/>
    </location>
</feature>
<keyword evidence="1" id="KW-0732">Signal</keyword>
<reference evidence="2 3" key="1">
    <citation type="submission" date="2024-02" db="EMBL/GenBank/DDBJ databases">
        <title>Chromosome-scale genome assembly of the rough periwinkle Littorina saxatilis.</title>
        <authorList>
            <person name="De Jode A."/>
            <person name="Faria R."/>
            <person name="Formenti G."/>
            <person name="Sims Y."/>
            <person name="Smith T.P."/>
            <person name="Tracey A."/>
            <person name="Wood J.M.D."/>
            <person name="Zagrodzka Z.B."/>
            <person name="Johannesson K."/>
            <person name="Butlin R.K."/>
            <person name="Leder E.H."/>
        </authorList>
    </citation>
    <scope>NUCLEOTIDE SEQUENCE [LARGE SCALE GENOMIC DNA]</scope>
    <source>
        <strain evidence="2">Snail1</strain>
        <tissue evidence="2">Muscle</tissue>
    </source>
</reference>
<evidence type="ECO:0000256" key="1">
    <source>
        <dbReference type="SAM" id="SignalP"/>
    </source>
</evidence>